<dbReference type="AlphaFoldDB" id="A0A4U3M7F8"/>
<keyword evidence="1" id="KW-0472">Membrane</keyword>
<evidence type="ECO:0008006" key="4">
    <source>
        <dbReference type="Google" id="ProtNLM"/>
    </source>
</evidence>
<keyword evidence="1" id="KW-1133">Transmembrane helix</keyword>
<reference evidence="2 3" key="1">
    <citation type="submission" date="2019-04" db="EMBL/GenBank/DDBJ databases">
        <title>Herbidospora sp. NEAU-GS14.nov., a novel actinomycete isolated from soil.</title>
        <authorList>
            <person name="Han L."/>
        </authorList>
    </citation>
    <scope>NUCLEOTIDE SEQUENCE [LARGE SCALE GENOMIC DNA]</scope>
    <source>
        <strain evidence="2 3">NEAU-GS14</strain>
    </source>
</reference>
<feature type="transmembrane region" description="Helical" evidence="1">
    <location>
        <begin position="56"/>
        <end position="75"/>
    </location>
</feature>
<keyword evidence="3" id="KW-1185">Reference proteome</keyword>
<evidence type="ECO:0000313" key="3">
    <source>
        <dbReference type="Proteomes" id="UP000308705"/>
    </source>
</evidence>
<dbReference type="RefSeq" id="WP_137250723.1">
    <property type="nucleotide sequence ID" value="NZ_SZQA01000039.1"/>
</dbReference>
<feature type="transmembrane region" description="Helical" evidence="1">
    <location>
        <begin position="164"/>
        <end position="182"/>
    </location>
</feature>
<feature type="transmembrane region" description="Helical" evidence="1">
    <location>
        <begin position="188"/>
        <end position="205"/>
    </location>
</feature>
<dbReference type="OrthoDB" id="5182385at2"/>
<gene>
    <name evidence="2" type="ORF">FDA94_31600</name>
</gene>
<evidence type="ECO:0000313" key="2">
    <source>
        <dbReference type="EMBL" id="TKK83914.1"/>
    </source>
</evidence>
<organism evidence="2 3">
    <name type="scientific">Herbidospora galbida</name>
    <dbReference type="NCBI Taxonomy" id="2575442"/>
    <lineage>
        <taxon>Bacteria</taxon>
        <taxon>Bacillati</taxon>
        <taxon>Actinomycetota</taxon>
        <taxon>Actinomycetes</taxon>
        <taxon>Streptosporangiales</taxon>
        <taxon>Streptosporangiaceae</taxon>
        <taxon>Herbidospora</taxon>
    </lineage>
</organism>
<keyword evidence="1" id="KW-0812">Transmembrane</keyword>
<dbReference type="EMBL" id="SZQA01000039">
    <property type="protein sequence ID" value="TKK83914.1"/>
    <property type="molecule type" value="Genomic_DNA"/>
</dbReference>
<sequence>MFKSTTGFRRWATGLLLIVSPLLQFVAVVVDPGTWGDIRESVSYQDNPAMAQLQSALYHWSWMLLPVALIGVLHFARKRGAVLAHIGGTMAVIGFLALSALLMVDPVEWYLGQHNTPEQAAKIFDEMFNLPGVVFGFQMPWLFFGPIGAGLVAIALWRAKFAPLWTTILILIGWWVGFVLEYGPVTLFTWGVPVIAFGYWGVKILRMSDAEWISYYPTAPGVTTPDSYANTTA</sequence>
<feature type="transmembrane region" description="Helical" evidence="1">
    <location>
        <begin position="139"/>
        <end position="157"/>
    </location>
</feature>
<comment type="caution">
    <text evidence="2">The sequence shown here is derived from an EMBL/GenBank/DDBJ whole genome shotgun (WGS) entry which is preliminary data.</text>
</comment>
<accession>A0A4U3M7F8</accession>
<protein>
    <recommendedName>
        <fullName evidence="4">DUF4386 domain-containing protein</fullName>
    </recommendedName>
</protein>
<dbReference type="Proteomes" id="UP000308705">
    <property type="component" value="Unassembled WGS sequence"/>
</dbReference>
<evidence type="ECO:0000256" key="1">
    <source>
        <dbReference type="SAM" id="Phobius"/>
    </source>
</evidence>
<proteinExistence type="predicted"/>
<name>A0A4U3M7F8_9ACTN</name>
<feature type="transmembrane region" description="Helical" evidence="1">
    <location>
        <begin position="82"/>
        <end position="104"/>
    </location>
</feature>